<dbReference type="EMBL" id="BMAW01129033">
    <property type="protein sequence ID" value="GFU28530.1"/>
    <property type="molecule type" value="Genomic_DNA"/>
</dbReference>
<evidence type="ECO:0000313" key="1">
    <source>
        <dbReference type="EMBL" id="GFU28530.1"/>
    </source>
</evidence>
<proteinExistence type="predicted"/>
<organism evidence="1 2">
    <name type="scientific">Nephila pilipes</name>
    <name type="common">Giant wood spider</name>
    <name type="synonym">Nephila maculata</name>
    <dbReference type="NCBI Taxonomy" id="299642"/>
    <lineage>
        <taxon>Eukaryota</taxon>
        <taxon>Metazoa</taxon>
        <taxon>Ecdysozoa</taxon>
        <taxon>Arthropoda</taxon>
        <taxon>Chelicerata</taxon>
        <taxon>Arachnida</taxon>
        <taxon>Araneae</taxon>
        <taxon>Araneomorphae</taxon>
        <taxon>Entelegynae</taxon>
        <taxon>Araneoidea</taxon>
        <taxon>Nephilidae</taxon>
        <taxon>Nephila</taxon>
    </lineage>
</organism>
<gene>
    <name evidence="1" type="ORF">NPIL_140061</name>
</gene>
<protein>
    <submittedName>
        <fullName evidence="1">Uncharacterized protein</fullName>
    </submittedName>
</protein>
<accession>A0A8X6QJG6</accession>
<comment type="caution">
    <text evidence="1">The sequence shown here is derived from an EMBL/GenBank/DDBJ whole genome shotgun (WGS) entry which is preliminary data.</text>
</comment>
<dbReference type="AlphaFoldDB" id="A0A8X6QJG6"/>
<dbReference type="Proteomes" id="UP000887013">
    <property type="component" value="Unassembled WGS sequence"/>
</dbReference>
<evidence type="ECO:0000313" key="2">
    <source>
        <dbReference type="Proteomes" id="UP000887013"/>
    </source>
</evidence>
<sequence length="108" mass="12359">MFAEFRKSCQRAVSKKMTANLKLRLSPTIKLASMLKTCRLSRVFLSRLRGRLLIGCCGGWLSVDGRIQEGYIIFNPADAFHIVKKGRFTCQLCCRSRQLVEFKMHDTA</sequence>
<name>A0A8X6QJG6_NEPPI</name>
<keyword evidence="2" id="KW-1185">Reference proteome</keyword>
<reference evidence="1" key="1">
    <citation type="submission" date="2020-08" db="EMBL/GenBank/DDBJ databases">
        <title>Multicomponent nature underlies the extraordinary mechanical properties of spider dragline silk.</title>
        <authorList>
            <person name="Kono N."/>
            <person name="Nakamura H."/>
            <person name="Mori M."/>
            <person name="Yoshida Y."/>
            <person name="Ohtoshi R."/>
            <person name="Malay A.D."/>
            <person name="Moran D.A.P."/>
            <person name="Tomita M."/>
            <person name="Numata K."/>
            <person name="Arakawa K."/>
        </authorList>
    </citation>
    <scope>NUCLEOTIDE SEQUENCE</scope>
</reference>